<keyword evidence="4 6" id="KW-0472">Membrane</keyword>
<evidence type="ECO:0000313" key="10">
    <source>
        <dbReference type="Proteomes" id="UP000003121"/>
    </source>
</evidence>
<feature type="domain" description="NADH:quinone oxidoreductase/Mrp antiporter transmembrane" evidence="7">
    <location>
        <begin position="151"/>
        <end position="437"/>
    </location>
</feature>
<evidence type="ECO:0000256" key="6">
    <source>
        <dbReference type="SAM" id="Phobius"/>
    </source>
</evidence>
<evidence type="ECO:0000256" key="1">
    <source>
        <dbReference type="ARBA" id="ARBA00004127"/>
    </source>
</evidence>
<dbReference type="NCBIfam" id="TIGR01974">
    <property type="entry name" value="NDH_I_L"/>
    <property type="match status" value="1"/>
</dbReference>
<dbReference type="Proteomes" id="UP000003121">
    <property type="component" value="Chromosome"/>
</dbReference>
<feature type="transmembrane region" description="Helical" evidence="6">
    <location>
        <begin position="328"/>
        <end position="350"/>
    </location>
</feature>
<protein>
    <submittedName>
        <fullName evidence="9">NADH-ubiquinone oxidoreductase, chain L</fullName>
        <ecNumber evidence="9">1.6.5.3</ecNumber>
    </submittedName>
</protein>
<dbReference type="PRINTS" id="PR01435">
    <property type="entry name" value="NPOXDRDTASE5"/>
</dbReference>
<name>A0ABM5N9D3_9BURK</name>
<comment type="subcellular location">
    <subcellularLocation>
        <location evidence="1">Endomembrane system</location>
        <topology evidence="1">Multi-pass membrane protein</topology>
    </subcellularLocation>
    <subcellularLocation>
        <location evidence="5">Membrane</location>
        <topology evidence="5">Multi-pass membrane protein</topology>
    </subcellularLocation>
</comment>
<feature type="transmembrane region" description="Helical" evidence="6">
    <location>
        <begin position="188"/>
        <end position="208"/>
    </location>
</feature>
<sequence length="679" mass="75248">MNMSTLSPTLLIAIALAPLLGAILSGLCGTNFLANFVSRRGAHLITIVLVAFSALASGYVLYEVIVNNAYFNEMFYTWSQIGSPTDESHFAIEVGFLIDPLSAMMMVVVTSVSLMVHIYTIGYMADDPGYQRFFAYISLFTFSMLILVMGNNMLLLFFGWEAVGLVSYLLIGFWFTKETAIFANMKAFLVNRVGDFGFLLGIGLLFAYSGSLNYSDVFAQADRLDQITVMGDWHLLTLACICLFVGAMGKSAQVPLHAWLPDSMEGPTPISALIHAATMVTAGIFMVARFSPLYELAPSALSLIIIVGAIGALFLGLLGLIQNDIKRVVAYSTLSQLGYMTVALGASAYSVAVFHLMTHAFFKALLFLGAGSVIIGMHHNQDIRYMGNVRKYMPITWITFLIGTLSLVGTPFFSGFYSKEHVIEAAKHADVWGAGFAYWATLIGVFVTSLYSFRLYFLVFHGDERYHLAPVEDHHDDGHVEHDYGHSKPHESPLVVTIPLILLAIPSVFVGAWAVDYMLFGGFFKEAIFIDSNVHHALKELEHHFHGWVEYGMHAFTTVPFWLMIAGFVVAFYCYVIDKTLPSRIAKSIPGVLRVLENKYYVDWVYENIFAAGARKIGRFLWNAGDKGIIEGVFIGGATRIVNLLAATGRFFQSGYIYHYAFVMIVGLMVLITLFLIMK</sequence>
<dbReference type="RefSeq" id="WP_014840211.1">
    <property type="nucleotide sequence ID" value="NC_018108.1"/>
</dbReference>
<feature type="domain" description="NADH-Ubiquinone oxidoreductase (complex I) chain 5 N-terminal" evidence="8">
    <location>
        <begin position="88"/>
        <end position="134"/>
    </location>
</feature>
<dbReference type="PRINTS" id="PR01434">
    <property type="entry name" value="NADHDHGNASE5"/>
</dbReference>
<feature type="transmembrane region" description="Helical" evidence="6">
    <location>
        <begin position="270"/>
        <end position="288"/>
    </location>
</feature>
<feature type="transmembrane region" description="Helical" evidence="6">
    <location>
        <begin position="101"/>
        <end position="121"/>
    </location>
</feature>
<reference evidence="9 10" key="1">
    <citation type="journal article" date="2012" name="Vet. Microbiol.">
        <title>Comparative genomic analyses of the Taylorellae.</title>
        <authorList>
            <person name="Hauser H."/>
            <person name="Richter D.C."/>
            <person name="van Tonder A."/>
            <person name="Clark L."/>
            <person name="Preston A."/>
        </authorList>
    </citation>
    <scope>NUCLEOTIDE SEQUENCE [LARGE SCALE GENOMIC DNA]</scope>
    <source>
        <strain evidence="9 10">ATCC 35865</strain>
    </source>
</reference>
<feature type="transmembrane region" description="Helical" evidence="6">
    <location>
        <begin position="12"/>
        <end position="34"/>
    </location>
</feature>
<evidence type="ECO:0000256" key="5">
    <source>
        <dbReference type="RuleBase" id="RU000320"/>
    </source>
</evidence>
<evidence type="ECO:0000313" key="9">
    <source>
        <dbReference type="EMBL" id="AFN35542.1"/>
    </source>
</evidence>
<gene>
    <name evidence="9" type="primary">nuoL</name>
    <name evidence="9" type="ORF">KUI_0456</name>
</gene>
<organism evidence="9 10">
    <name type="scientific">Taylorella equigenitalis ATCC 35865</name>
    <dbReference type="NCBI Taxonomy" id="743973"/>
    <lineage>
        <taxon>Bacteria</taxon>
        <taxon>Pseudomonadati</taxon>
        <taxon>Pseudomonadota</taxon>
        <taxon>Betaproteobacteria</taxon>
        <taxon>Burkholderiales</taxon>
        <taxon>Alcaligenaceae</taxon>
        <taxon>Taylorella</taxon>
    </lineage>
</organism>
<dbReference type="Gene3D" id="1.20.5.2700">
    <property type="match status" value="1"/>
</dbReference>
<feature type="transmembrane region" description="Helical" evidence="6">
    <location>
        <begin position="395"/>
        <end position="416"/>
    </location>
</feature>
<keyword evidence="10" id="KW-1185">Reference proteome</keyword>
<evidence type="ECO:0000256" key="4">
    <source>
        <dbReference type="ARBA" id="ARBA00023136"/>
    </source>
</evidence>
<dbReference type="PANTHER" id="PTHR42829">
    <property type="entry name" value="NADH-UBIQUINONE OXIDOREDUCTASE CHAIN 5"/>
    <property type="match status" value="1"/>
</dbReference>
<dbReference type="GO" id="GO:0016491">
    <property type="term" value="F:oxidoreductase activity"/>
    <property type="evidence" value="ECO:0007669"/>
    <property type="project" value="UniProtKB-KW"/>
</dbReference>
<dbReference type="Pfam" id="PF00662">
    <property type="entry name" value="Proton_antipo_N"/>
    <property type="match status" value="1"/>
</dbReference>
<dbReference type="PANTHER" id="PTHR42829:SF2">
    <property type="entry name" value="NADH-UBIQUINONE OXIDOREDUCTASE CHAIN 5"/>
    <property type="match status" value="1"/>
</dbReference>
<dbReference type="NCBIfam" id="NF005141">
    <property type="entry name" value="PRK06590.1"/>
    <property type="match status" value="1"/>
</dbReference>
<feature type="transmembrane region" description="Helical" evidence="6">
    <location>
        <begin position="436"/>
        <end position="457"/>
    </location>
</feature>
<dbReference type="GeneID" id="79938656"/>
<dbReference type="InterPro" id="IPR018393">
    <property type="entry name" value="NADHpl_OxRdtase_5_subgr"/>
</dbReference>
<accession>A0ABM5N9D3</accession>
<evidence type="ECO:0000259" key="7">
    <source>
        <dbReference type="Pfam" id="PF00361"/>
    </source>
</evidence>
<keyword evidence="9" id="KW-0560">Oxidoreductase</keyword>
<feature type="transmembrane region" description="Helical" evidence="6">
    <location>
        <begin position="233"/>
        <end position="249"/>
    </location>
</feature>
<dbReference type="InterPro" id="IPR003945">
    <property type="entry name" value="NU5C-like"/>
</dbReference>
<feature type="transmembrane region" description="Helical" evidence="6">
    <location>
        <begin position="133"/>
        <end position="150"/>
    </location>
</feature>
<keyword evidence="2 5" id="KW-0812">Transmembrane</keyword>
<evidence type="ECO:0000256" key="3">
    <source>
        <dbReference type="ARBA" id="ARBA00022989"/>
    </source>
</evidence>
<dbReference type="Pfam" id="PF00361">
    <property type="entry name" value="Proton_antipo_M"/>
    <property type="match status" value="1"/>
</dbReference>
<evidence type="ECO:0000256" key="2">
    <source>
        <dbReference type="ARBA" id="ARBA00022692"/>
    </source>
</evidence>
<feature type="transmembrane region" description="Helical" evidence="6">
    <location>
        <begin position="494"/>
        <end position="515"/>
    </location>
</feature>
<dbReference type="InterPro" id="IPR001516">
    <property type="entry name" value="Proton_antipo_N"/>
</dbReference>
<proteinExistence type="predicted"/>
<feature type="transmembrane region" description="Helical" evidence="6">
    <location>
        <begin position="559"/>
        <end position="577"/>
    </location>
</feature>
<feature type="transmembrane region" description="Helical" evidence="6">
    <location>
        <begin position="41"/>
        <end position="62"/>
    </location>
</feature>
<feature type="transmembrane region" description="Helical" evidence="6">
    <location>
        <begin position="156"/>
        <end position="176"/>
    </location>
</feature>
<dbReference type="EC" id="1.6.5.3" evidence="9"/>
<dbReference type="InterPro" id="IPR001750">
    <property type="entry name" value="ND/Mrp_TM"/>
</dbReference>
<feature type="transmembrane region" description="Helical" evidence="6">
    <location>
        <begin position="356"/>
        <end position="375"/>
    </location>
</feature>
<feature type="transmembrane region" description="Helical" evidence="6">
    <location>
        <begin position="300"/>
        <end position="321"/>
    </location>
</feature>
<feature type="transmembrane region" description="Helical" evidence="6">
    <location>
        <begin position="657"/>
        <end position="677"/>
    </location>
</feature>
<evidence type="ECO:0000259" key="8">
    <source>
        <dbReference type="Pfam" id="PF00662"/>
    </source>
</evidence>
<keyword evidence="3 6" id="KW-1133">Transmembrane helix</keyword>
<dbReference type="EMBL" id="CP003264">
    <property type="protein sequence ID" value="AFN35542.1"/>
    <property type="molecule type" value="Genomic_DNA"/>
</dbReference>